<accession>S7ZV41</accession>
<proteinExistence type="predicted"/>
<evidence type="ECO:0000256" key="1">
    <source>
        <dbReference type="SAM" id="Phobius"/>
    </source>
</evidence>
<evidence type="ECO:0008006" key="4">
    <source>
        <dbReference type="Google" id="ProtNLM"/>
    </source>
</evidence>
<evidence type="ECO:0000313" key="2">
    <source>
        <dbReference type="EMBL" id="EPS34284.1"/>
    </source>
</evidence>
<dbReference type="EMBL" id="KB644415">
    <property type="protein sequence ID" value="EPS34284.1"/>
    <property type="molecule type" value="Genomic_DNA"/>
</dbReference>
<keyword evidence="1" id="KW-1133">Transmembrane helix</keyword>
<name>S7ZV41_PENO1</name>
<organism evidence="2 3">
    <name type="scientific">Penicillium oxalicum (strain 114-2 / CGMCC 5302)</name>
    <name type="common">Penicillium decumbens</name>
    <dbReference type="NCBI Taxonomy" id="933388"/>
    <lineage>
        <taxon>Eukaryota</taxon>
        <taxon>Fungi</taxon>
        <taxon>Dikarya</taxon>
        <taxon>Ascomycota</taxon>
        <taxon>Pezizomycotina</taxon>
        <taxon>Eurotiomycetes</taxon>
        <taxon>Eurotiomycetidae</taxon>
        <taxon>Eurotiales</taxon>
        <taxon>Aspergillaceae</taxon>
        <taxon>Penicillium</taxon>
    </lineage>
</organism>
<dbReference type="AlphaFoldDB" id="S7ZV41"/>
<dbReference type="Proteomes" id="UP000019376">
    <property type="component" value="Unassembled WGS sequence"/>
</dbReference>
<sequence length="228" mass="23496">MIARVGENRTGGEFRGYYLANGTPGSIVGDCLSDVSSGMTLTYGSTSNGLAEFMIATTTLSDSSTVSAIGVVSWNIKNAETVSSTSTASTTLFPSTQQPSSVQQSSLIQSSSTMQLTSAICTNPAIPASVVSPVASLDSSMSSTGSDGSLTTGTKLGIGVGIGVGVIGVIALLVALYLFRQRKQGIEPFPVHSIPPYYVQGPGITVYQAPYNPPHYPSELESKPTVGQ</sequence>
<reference evidence="2 3" key="1">
    <citation type="journal article" date="2013" name="PLoS ONE">
        <title>Genomic and secretomic analyses reveal unique features of the lignocellulolytic enzyme system of Penicillium decumbens.</title>
        <authorList>
            <person name="Liu G."/>
            <person name="Zhang L."/>
            <person name="Wei X."/>
            <person name="Zou G."/>
            <person name="Qin Y."/>
            <person name="Ma L."/>
            <person name="Li J."/>
            <person name="Zheng H."/>
            <person name="Wang S."/>
            <person name="Wang C."/>
            <person name="Xun L."/>
            <person name="Zhao G.-P."/>
            <person name="Zhou Z."/>
            <person name="Qu Y."/>
        </authorList>
    </citation>
    <scope>NUCLEOTIDE SEQUENCE [LARGE SCALE GENOMIC DNA]</scope>
    <source>
        <strain evidence="3">114-2 / CGMCC 5302</strain>
    </source>
</reference>
<feature type="transmembrane region" description="Helical" evidence="1">
    <location>
        <begin position="156"/>
        <end position="179"/>
    </location>
</feature>
<protein>
    <recommendedName>
        <fullName evidence="4">Mid2 domain-containing protein</fullName>
    </recommendedName>
</protein>
<dbReference type="HOGENOM" id="CLU_1215146_0_0_1"/>
<dbReference type="STRING" id="933388.S7ZV41"/>
<keyword evidence="3" id="KW-1185">Reference proteome</keyword>
<keyword evidence="1" id="KW-0812">Transmembrane</keyword>
<dbReference type="OrthoDB" id="4369169at2759"/>
<keyword evidence="1" id="KW-0472">Membrane</keyword>
<gene>
    <name evidence="2" type="ORF">PDE_09248</name>
</gene>
<evidence type="ECO:0000313" key="3">
    <source>
        <dbReference type="Proteomes" id="UP000019376"/>
    </source>
</evidence>
<dbReference type="eggNOG" id="ENOG502SUZC">
    <property type="taxonomic scope" value="Eukaryota"/>
</dbReference>